<dbReference type="InterPro" id="IPR050810">
    <property type="entry name" value="Bact_Secretion_Sys_Channel"/>
</dbReference>
<evidence type="ECO:0000256" key="2">
    <source>
        <dbReference type="ARBA" id="ARBA00022692"/>
    </source>
</evidence>
<evidence type="ECO:0000259" key="7">
    <source>
        <dbReference type="Pfam" id="PF00263"/>
    </source>
</evidence>
<reference evidence="10 11" key="1">
    <citation type="journal article" date="2017" name="Int. J. Syst. Evol. Microbiol.">
        <title>Gemmobacter straminiformis sp. nov., isolated from an artificial fountain.</title>
        <authorList>
            <person name="Kang J.Y."/>
            <person name="Kim M.J."/>
            <person name="Chun J."/>
            <person name="Son K.P."/>
            <person name="Jahng K.Y."/>
        </authorList>
    </citation>
    <scope>NUCLEOTIDE SEQUENCE [LARGE SCALE GENOMIC DNA]</scope>
    <source>
        <strain evidence="10 11">CAM-8</strain>
    </source>
</reference>
<evidence type="ECO:0008006" key="12">
    <source>
        <dbReference type="Google" id="ProtNLM"/>
    </source>
</evidence>
<protein>
    <recommendedName>
        <fullName evidence="12">Type II secretion system protein GspD</fullName>
    </recommendedName>
</protein>
<dbReference type="EMBL" id="JACLQD010000004">
    <property type="protein sequence ID" value="MBC2836545.1"/>
    <property type="molecule type" value="Genomic_DNA"/>
</dbReference>
<dbReference type="Pfam" id="PF03958">
    <property type="entry name" value="Secretin_N"/>
    <property type="match status" value="2"/>
</dbReference>
<evidence type="ECO:0000313" key="11">
    <source>
        <dbReference type="Proteomes" id="UP000555411"/>
    </source>
</evidence>
<evidence type="ECO:0000256" key="4">
    <source>
        <dbReference type="ARBA" id="ARBA00023136"/>
    </source>
</evidence>
<keyword evidence="3" id="KW-0732">Signal</keyword>
<evidence type="ECO:0000256" key="1">
    <source>
        <dbReference type="ARBA" id="ARBA00004370"/>
    </source>
</evidence>
<gene>
    <name evidence="10" type="ORF">H7F16_13580</name>
</gene>
<organism evidence="10 11">
    <name type="scientific">Paragemmobacter straminiformis</name>
    <dbReference type="NCBI Taxonomy" id="2045119"/>
    <lineage>
        <taxon>Bacteria</taxon>
        <taxon>Pseudomonadati</taxon>
        <taxon>Pseudomonadota</taxon>
        <taxon>Alphaproteobacteria</taxon>
        <taxon>Rhodobacterales</taxon>
        <taxon>Paracoccaceae</taxon>
        <taxon>Paragemmobacter</taxon>
    </lineage>
</organism>
<comment type="similarity">
    <text evidence="5">Belongs to the bacterial secretin family.</text>
</comment>
<evidence type="ECO:0000256" key="6">
    <source>
        <dbReference type="RuleBase" id="RU004004"/>
    </source>
</evidence>
<dbReference type="Pfam" id="PF00263">
    <property type="entry name" value="Secretin"/>
    <property type="match status" value="1"/>
</dbReference>
<dbReference type="AlphaFoldDB" id="A0A842IA77"/>
<feature type="domain" description="NolW-like" evidence="8">
    <location>
        <begin position="280"/>
        <end position="384"/>
    </location>
</feature>
<dbReference type="Proteomes" id="UP000555411">
    <property type="component" value="Unassembled WGS sequence"/>
</dbReference>
<accession>A0A842IA77</accession>
<dbReference type="PRINTS" id="PR00811">
    <property type="entry name" value="BCTERIALGSPD"/>
</dbReference>
<dbReference type="InterPro" id="IPR049371">
    <property type="entry name" value="GspD-like_N0"/>
</dbReference>
<keyword evidence="2" id="KW-0812">Transmembrane</keyword>
<dbReference type="InterPro" id="IPR038591">
    <property type="entry name" value="NolW-like_sf"/>
</dbReference>
<dbReference type="Gene3D" id="3.55.50.30">
    <property type="match status" value="1"/>
</dbReference>
<comment type="caution">
    <text evidence="10">The sequence shown here is derived from an EMBL/GenBank/DDBJ whole genome shotgun (WGS) entry which is preliminary data.</text>
</comment>
<dbReference type="Gene3D" id="3.30.1370.120">
    <property type="match status" value="3"/>
</dbReference>
<keyword evidence="4" id="KW-0472">Membrane</keyword>
<evidence type="ECO:0000256" key="5">
    <source>
        <dbReference type="RuleBase" id="RU004003"/>
    </source>
</evidence>
<evidence type="ECO:0000256" key="3">
    <source>
        <dbReference type="ARBA" id="ARBA00022729"/>
    </source>
</evidence>
<dbReference type="GO" id="GO:0009306">
    <property type="term" value="P:protein secretion"/>
    <property type="evidence" value="ECO:0007669"/>
    <property type="project" value="InterPro"/>
</dbReference>
<dbReference type="PANTHER" id="PTHR30332:SF25">
    <property type="entry name" value="SECRETIN XPSD"/>
    <property type="match status" value="1"/>
</dbReference>
<evidence type="ECO:0000259" key="8">
    <source>
        <dbReference type="Pfam" id="PF03958"/>
    </source>
</evidence>
<sequence>MLSGLDLAPRGQAARGGNGAQTSGVTRIAYFDDSGTEHEVPQGIQPLGAGYTVNLQDVSVEAAAESLFGQVLKVPYTVDPGVSGTVTLATGGAVSRDALVGLFEEALSANGLSLTEASGSYRILAGSGDGTTARLSADGYGLTAVPLRRVPADRMLSLLDGFAAPEGTLRAAPDGDMILVRGSSTQRADLAALIASLDTDVMSSSASGIAFLQTASAASVAEDLRALQESDPSTSTWKVIVLDRSNALILRAASSEDLGNAMRWVQRLDQTGGTGGTDIEVYQVQFARASSLASVLTETFGGSGGGSAPAAAPAPATPDTADAGGDVALAAAAAPSALGMGSATGTDVHFIANDADNTLIIRAPAPIRHQALALLAAIDKSPTQVLIDVILVEVTLNDATSMGVQAYLKDKQASLIASTDSAPALTGNLPGVNIILGRSADPRAIIDSLSKVTDVKVVSAPSISAFENEQAEIKVVEQVPIVTQQVQATTDPNAPTVNSVEYRDAGVILRVTPQVSQTDLVNLSVKQELSAVVGQTDGNTTLTPTLRQRSIATRVAVYDGQTVALGGLISTQSSRSKDGDALTKLLGGHRTSDRARSELVIFITPHVIRDQQDAAAAAQEIRRKMTLMAGK</sequence>
<dbReference type="GO" id="GO:0015627">
    <property type="term" value="C:type II protein secretion system complex"/>
    <property type="evidence" value="ECO:0007669"/>
    <property type="project" value="TreeGrafter"/>
</dbReference>
<dbReference type="InterPro" id="IPR001775">
    <property type="entry name" value="GspD/PilQ"/>
</dbReference>
<comment type="subcellular location">
    <subcellularLocation>
        <location evidence="6">Cell outer membrane</location>
    </subcellularLocation>
    <subcellularLocation>
        <location evidence="1">Membrane</location>
    </subcellularLocation>
</comment>
<feature type="domain" description="Type II/III secretion system secretin-like" evidence="7">
    <location>
        <begin position="449"/>
        <end position="609"/>
    </location>
</feature>
<feature type="domain" description="GspD-like N0" evidence="9">
    <location>
        <begin position="53"/>
        <end position="123"/>
    </location>
</feature>
<evidence type="ECO:0000259" key="9">
    <source>
        <dbReference type="Pfam" id="PF21305"/>
    </source>
</evidence>
<keyword evidence="6" id="KW-0813">Transport</keyword>
<dbReference type="RefSeq" id="WP_185798173.1">
    <property type="nucleotide sequence ID" value="NZ_JACLQD010000004.1"/>
</dbReference>
<feature type="domain" description="NolW-like" evidence="8">
    <location>
        <begin position="212"/>
        <end position="270"/>
    </location>
</feature>
<dbReference type="GO" id="GO:0009279">
    <property type="term" value="C:cell outer membrane"/>
    <property type="evidence" value="ECO:0007669"/>
    <property type="project" value="UniProtKB-SubCell"/>
</dbReference>
<name>A0A842IA77_9RHOB</name>
<keyword evidence="11" id="KW-1185">Reference proteome</keyword>
<evidence type="ECO:0000313" key="10">
    <source>
        <dbReference type="EMBL" id="MBC2836545.1"/>
    </source>
</evidence>
<dbReference type="Pfam" id="PF21305">
    <property type="entry name" value="type_II_gspD_N0"/>
    <property type="match status" value="1"/>
</dbReference>
<dbReference type="InterPro" id="IPR005644">
    <property type="entry name" value="NolW-like"/>
</dbReference>
<dbReference type="InterPro" id="IPR004846">
    <property type="entry name" value="T2SS/T3SS_dom"/>
</dbReference>
<proteinExistence type="inferred from homology"/>
<dbReference type="PANTHER" id="PTHR30332">
    <property type="entry name" value="PROBABLE GENERAL SECRETION PATHWAY PROTEIN D"/>
    <property type="match status" value="1"/>
</dbReference>